<dbReference type="PANTHER" id="PTHR42959:SF1">
    <property type="entry name" value="CARBAMOYLTRANSFERASE HYPF"/>
    <property type="match status" value="1"/>
</dbReference>
<dbReference type="InterPro" id="IPR051060">
    <property type="entry name" value="Carbamoyltrans_HypF-like"/>
</dbReference>
<dbReference type="GO" id="GO:0051604">
    <property type="term" value="P:protein maturation"/>
    <property type="evidence" value="ECO:0007669"/>
    <property type="project" value="TreeGrafter"/>
</dbReference>
<name>A0A098E9N1_9ZZZZ</name>
<dbReference type="InterPro" id="IPR001792">
    <property type="entry name" value="Acylphosphatase-like_dom"/>
</dbReference>
<organism evidence="2">
    <name type="scientific">groundwater metagenome</name>
    <dbReference type="NCBI Taxonomy" id="717931"/>
    <lineage>
        <taxon>unclassified sequences</taxon>
        <taxon>metagenomes</taxon>
        <taxon>ecological metagenomes</taxon>
    </lineage>
</organism>
<evidence type="ECO:0000259" key="1">
    <source>
        <dbReference type="PROSITE" id="PS51160"/>
    </source>
</evidence>
<gene>
    <name evidence="2" type="primary">HybF</name>
    <name evidence="2" type="ORF">MSIBF_A2050004</name>
</gene>
<dbReference type="InterPro" id="IPR036046">
    <property type="entry name" value="Acylphosphatase-like_dom_sf"/>
</dbReference>
<proteinExistence type="predicted"/>
<sequence>MYKITIKGIVQGVGFRPFIYRECVKRNLNGYVKNMGDGVEVVVDDNIEIFTEILKGKIPPLARIESYEISELDKNKKFNGFKILESSASKDICFVPADGFLGSVLIYSW</sequence>
<dbReference type="Pfam" id="PF00708">
    <property type="entry name" value="Acylphosphatase"/>
    <property type="match status" value="1"/>
</dbReference>
<evidence type="ECO:0000313" key="2">
    <source>
        <dbReference type="EMBL" id="CEG12226.1"/>
    </source>
</evidence>
<dbReference type="PROSITE" id="PS00150">
    <property type="entry name" value="ACYLPHOSPHATASE_1"/>
    <property type="match status" value="1"/>
</dbReference>
<feature type="domain" description="Acylphosphatase-like" evidence="1">
    <location>
        <begin position="1"/>
        <end position="85"/>
    </location>
</feature>
<reference evidence="2" key="1">
    <citation type="submission" date="2014-09" db="EMBL/GenBank/DDBJ databases">
        <authorList>
            <person name="Probst J Alexander"/>
        </authorList>
    </citation>
    <scope>NUCLEOTIDE SEQUENCE</scope>
</reference>
<protein>
    <submittedName>
        <fullName evidence="2">Putative (NiFe) hydrogenase maturation protein HypF</fullName>
    </submittedName>
</protein>
<dbReference type="GO" id="GO:0016743">
    <property type="term" value="F:carboxyl- or carbamoyltransferase activity"/>
    <property type="evidence" value="ECO:0007669"/>
    <property type="project" value="TreeGrafter"/>
</dbReference>
<dbReference type="AlphaFoldDB" id="A0A098E9N1"/>
<dbReference type="InterPro" id="IPR017968">
    <property type="entry name" value="Acylphosphatase_CS"/>
</dbReference>
<dbReference type="GO" id="GO:0008270">
    <property type="term" value="F:zinc ion binding"/>
    <property type="evidence" value="ECO:0007669"/>
    <property type="project" value="TreeGrafter"/>
</dbReference>
<dbReference type="SUPFAM" id="SSF54975">
    <property type="entry name" value="Acylphosphatase/BLUF domain-like"/>
    <property type="match status" value="1"/>
</dbReference>
<dbReference type="PANTHER" id="PTHR42959">
    <property type="entry name" value="CARBAMOYLTRANSFERASE"/>
    <property type="match status" value="1"/>
</dbReference>
<dbReference type="Gene3D" id="3.30.70.100">
    <property type="match status" value="1"/>
</dbReference>
<dbReference type="EMBL" id="CCXY01000119">
    <property type="protein sequence ID" value="CEG12226.1"/>
    <property type="molecule type" value="Genomic_DNA"/>
</dbReference>
<dbReference type="PROSITE" id="PS51160">
    <property type="entry name" value="ACYLPHOSPHATASE_3"/>
    <property type="match status" value="1"/>
</dbReference>
<accession>A0A098E9N1</accession>